<organism evidence="2 3">
    <name type="scientific">Ligilactobacillus pabuli</name>
    <dbReference type="NCBI Taxonomy" id="2886039"/>
    <lineage>
        <taxon>Bacteria</taxon>
        <taxon>Bacillati</taxon>
        <taxon>Bacillota</taxon>
        <taxon>Bacilli</taxon>
        <taxon>Lactobacillales</taxon>
        <taxon>Lactobacillaceae</taxon>
        <taxon>Ligilactobacillus</taxon>
    </lineage>
</organism>
<dbReference type="Proteomes" id="UP001055149">
    <property type="component" value="Unassembled WGS sequence"/>
</dbReference>
<dbReference type="EMBL" id="BQXH01000027">
    <property type="protein sequence ID" value="GKS82342.1"/>
    <property type="molecule type" value="Genomic_DNA"/>
</dbReference>
<keyword evidence="3" id="KW-1185">Reference proteome</keyword>
<dbReference type="RefSeq" id="WP_244056865.1">
    <property type="nucleotide sequence ID" value="NZ_BQXH01000027.1"/>
</dbReference>
<comment type="caution">
    <text evidence="2">The sequence shown here is derived from an EMBL/GenBank/DDBJ whole genome shotgun (WGS) entry which is preliminary data.</text>
</comment>
<keyword evidence="1" id="KW-1133">Transmembrane helix</keyword>
<reference evidence="2" key="1">
    <citation type="journal article" date="2022" name="Int. J. Syst. Evol. Microbiol.">
        <title>A novel species of lactic acid bacteria, Ligilactobacillus pabuli sp. nov., isolated from alfalfa silage.</title>
        <authorList>
            <person name="Tohno M."/>
            <person name="Tanizawa Y."/>
            <person name="Sawada H."/>
            <person name="Sakamoto M."/>
            <person name="Ohkuma M."/>
            <person name="Kobayashi H."/>
        </authorList>
    </citation>
    <scope>NUCLEOTIDE SEQUENCE</scope>
    <source>
        <strain evidence="2">AF129</strain>
    </source>
</reference>
<name>A0ABQ5JM00_9LACO</name>
<sequence length="144" mass="15359">MLSQISAIGGKIEAGDITTTSNISAGDHVLTLQLKSTIEHKGQDNTTYDLGYAITLKIHMHKYNGSTVPVGVSATDVEKYNNNLDTIFKAAKDTAKFALSIENYRSTLLSSALEALPKDPEPVTAFIFVLGSTTVVVAMLLLAA</sequence>
<keyword evidence="1" id="KW-0812">Transmembrane</keyword>
<evidence type="ECO:0000313" key="3">
    <source>
        <dbReference type="Proteomes" id="UP001055149"/>
    </source>
</evidence>
<gene>
    <name evidence="2" type="ORF">LPAF129_20280</name>
</gene>
<keyword evidence="1" id="KW-0472">Membrane</keyword>
<evidence type="ECO:0000256" key="1">
    <source>
        <dbReference type="SAM" id="Phobius"/>
    </source>
</evidence>
<evidence type="ECO:0000313" key="2">
    <source>
        <dbReference type="EMBL" id="GKS82342.1"/>
    </source>
</evidence>
<protein>
    <submittedName>
        <fullName evidence="2">Uncharacterized protein</fullName>
    </submittedName>
</protein>
<feature type="transmembrane region" description="Helical" evidence="1">
    <location>
        <begin position="123"/>
        <end position="143"/>
    </location>
</feature>
<accession>A0ABQ5JM00</accession>
<proteinExistence type="predicted"/>